<dbReference type="EMBL" id="CP000572">
    <property type="protein sequence ID" value="ABN89069.1"/>
    <property type="molecule type" value="Genomic_DNA"/>
</dbReference>
<accession>A3NXM4</accession>
<evidence type="ECO:0000313" key="11">
    <source>
        <dbReference type="Proteomes" id="UP000006738"/>
    </source>
</evidence>
<dbReference type="InterPro" id="IPR014284">
    <property type="entry name" value="RNA_pol_sigma-70_dom"/>
</dbReference>
<dbReference type="FunFam" id="1.10.1740.10:FF:000001">
    <property type="entry name" value="RNA polymerase sigma factor"/>
    <property type="match status" value="1"/>
</dbReference>
<dbReference type="GO" id="GO:0006352">
    <property type="term" value="P:DNA-templated transcription initiation"/>
    <property type="evidence" value="ECO:0007669"/>
    <property type="project" value="InterPro"/>
</dbReference>
<evidence type="ECO:0000259" key="9">
    <source>
        <dbReference type="Pfam" id="PF08281"/>
    </source>
</evidence>
<dbReference type="PANTHER" id="PTHR43133:SF53">
    <property type="entry name" value="ECF RNA POLYMERASE SIGMA-E FACTOR"/>
    <property type="match status" value="1"/>
</dbReference>
<organism evidence="10 11">
    <name type="scientific">Burkholderia pseudomallei (strain 1106a)</name>
    <dbReference type="NCBI Taxonomy" id="357348"/>
    <lineage>
        <taxon>Bacteria</taxon>
        <taxon>Pseudomonadati</taxon>
        <taxon>Pseudomonadota</taxon>
        <taxon>Betaproteobacteria</taxon>
        <taxon>Burkholderiales</taxon>
        <taxon>Burkholderiaceae</taxon>
        <taxon>Burkholderia</taxon>
        <taxon>pseudomallei group</taxon>
    </lineage>
</organism>
<evidence type="ECO:0000256" key="3">
    <source>
        <dbReference type="ARBA" id="ARBA00023082"/>
    </source>
</evidence>
<dbReference type="Gene3D" id="1.10.10.10">
    <property type="entry name" value="Winged helix-like DNA-binding domain superfamily/Winged helix DNA-binding domain"/>
    <property type="match status" value="1"/>
</dbReference>
<dbReference type="GO" id="GO:0016987">
    <property type="term" value="F:sigma factor activity"/>
    <property type="evidence" value="ECO:0007669"/>
    <property type="project" value="UniProtKB-KW"/>
</dbReference>
<protein>
    <recommendedName>
        <fullName evidence="6">RNA polymerase sigma factor</fullName>
    </recommendedName>
</protein>
<dbReference type="PROSITE" id="PS01063">
    <property type="entry name" value="SIGMA70_ECF"/>
    <property type="match status" value="1"/>
</dbReference>
<dbReference type="Proteomes" id="UP000006738">
    <property type="component" value="Chromosome I"/>
</dbReference>
<dbReference type="SUPFAM" id="SSF88659">
    <property type="entry name" value="Sigma3 and sigma4 domains of RNA polymerase sigma factors"/>
    <property type="match status" value="1"/>
</dbReference>
<feature type="transmembrane region" description="Helical" evidence="7">
    <location>
        <begin position="45"/>
        <end position="64"/>
    </location>
</feature>
<keyword evidence="7" id="KW-0472">Membrane</keyword>
<keyword evidence="7" id="KW-0812">Transmembrane</keyword>
<dbReference type="InterPro" id="IPR013249">
    <property type="entry name" value="RNA_pol_sigma70_r4_t2"/>
</dbReference>
<dbReference type="CDD" id="cd06171">
    <property type="entry name" value="Sigma70_r4"/>
    <property type="match status" value="1"/>
</dbReference>
<dbReference type="KEGG" id="bpl:BURPS1106A_2848"/>
<evidence type="ECO:0000256" key="6">
    <source>
        <dbReference type="RuleBase" id="RU000716"/>
    </source>
</evidence>
<feature type="domain" description="RNA polymerase sigma factor 70 region 4 type 2" evidence="9">
    <location>
        <begin position="327"/>
        <end position="375"/>
    </location>
</feature>
<dbReference type="Gene3D" id="1.10.1740.10">
    <property type="match status" value="1"/>
</dbReference>
<evidence type="ECO:0000256" key="7">
    <source>
        <dbReference type="SAM" id="Phobius"/>
    </source>
</evidence>
<dbReference type="InterPro" id="IPR013325">
    <property type="entry name" value="RNA_pol_sigma_r2"/>
</dbReference>
<keyword evidence="7" id="KW-1133">Transmembrane helix</keyword>
<comment type="similarity">
    <text evidence="1 6">Belongs to the sigma-70 factor family. ECF subfamily.</text>
</comment>
<proteinExistence type="inferred from homology"/>
<dbReference type="InterPro" id="IPR000838">
    <property type="entry name" value="RNA_pol_sigma70_ECF_CS"/>
</dbReference>
<dbReference type="PANTHER" id="PTHR43133">
    <property type="entry name" value="RNA POLYMERASE ECF-TYPE SIGMA FACTO"/>
    <property type="match status" value="1"/>
</dbReference>
<keyword evidence="5 6" id="KW-0804">Transcription</keyword>
<keyword evidence="4 6" id="KW-0238">DNA-binding</keyword>
<name>A3NXM4_BURP0</name>
<evidence type="ECO:0000313" key="10">
    <source>
        <dbReference type="EMBL" id="ABN89069.1"/>
    </source>
</evidence>
<evidence type="ECO:0000256" key="2">
    <source>
        <dbReference type="ARBA" id="ARBA00023015"/>
    </source>
</evidence>
<evidence type="ECO:0000256" key="5">
    <source>
        <dbReference type="ARBA" id="ARBA00023163"/>
    </source>
</evidence>
<dbReference type="InterPro" id="IPR014286">
    <property type="entry name" value="RNA_pol_sigma70_RpoE"/>
</dbReference>
<dbReference type="Pfam" id="PF08281">
    <property type="entry name" value="Sigma70_r4_2"/>
    <property type="match status" value="1"/>
</dbReference>
<dbReference type="AlphaFoldDB" id="A3NXM4"/>
<evidence type="ECO:0000256" key="1">
    <source>
        <dbReference type="ARBA" id="ARBA00010641"/>
    </source>
</evidence>
<keyword evidence="3 6" id="KW-0731">Sigma factor</keyword>
<dbReference type="InterPro" id="IPR013324">
    <property type="entry name" value="RNA_pol_sigma_r3/r4-like"/>
</dbReference>
<evidence type="ECO:0000259" key="8">
    <source>
        <dbReference type="Pfam" id="PF04542"/>
    </source>
</evidence>
<dbReference type="InterPro" id="IPR039425">
    <property type="entry name" value="RNA_pol_sigma-70-like"/>
</dbReference>
<dbReference type="Pfam" id="PF04542">
    <property type="entry name" value="Sigma70_r2"/>
    <property type="match status" value="1"/>
</dbReference>
<feature type="domain" description="RNA polymerase sigma-70 region 2" evidence="8">
    <location>
        <begin position="218"/>
        <end position="286"/>
    </location>
</feature>
<dbReference type="GO" id="GO:0003677">
    <property type="term" value="F:DNA binding"/>
    <property type="evidence" value="ECO:0007669"/>
    <property type="project" value="UniProtKB-KW"/>
</dbReference>
<dbReference type="HOGENOM" id="CLU_703342_0_0_4"/>
<dbReference type="InterPro" id="IPR036388">
    <property type="entry name" value="WH-like_DNA-bd_sf"/>
</dbReference>
<sequence>MTEPFHAASAGTQHVVLRASACLRVACALFVPAVGAALYACAAPLVGGGGAAALAGLAAALVALRARAACVRHQPAALLIDAGAGVLAAFDRDGRRLARGQIAGCTQWSDLLVVLRVQGRGRRVTPLVIPADAVDAAVFRALCVLGRRAARGALAAAWRPRGRPLPVENAHERLERERYNSAPRCFPRLRICQVSEKEIDQVLVERVQNGDKAAFELLVSKYHRKIIRLISRLVRDPAEVEDVAQDAFIKAYRALPQFRGESAFYTWLYRIAVNTAKNYLATQGRRAPTSTDADAEEAETFSDADQLRDINTPESMLMSKQIAQTVNAAMALLPEELRTAITLREIEGLSYEEIAEMMGCPIGTVRSRIFRAREAIAAKLRPLLDTPEGRRW</sequence>
<dbReference type="NCBIfam" id="TIGR02939">
    <property type="entry name" value="RpoE_Sigma70"/>
    <property type="match status" value="1"/>
</dbReference>
<dbReference type="SUPFAM" id="SSF88946">
    <property type="entry name" value="Sigma2 domain of RNA polymerase sigma factors"/>
    <property type="match status" value="1"/>
</dbReference>
<dbReference type="NCBIfam" id="TIGR02937">
    <property type="entry name" value="sigma70-ECF"/>
    <property type="match status" value="1"/>
</dbReference>
<keyword evidence="2 6" id="KW-0805">Transcription regulation</keyword>
<dbReference type="InterPro" id="IPR007627">
    <property type="entry name" value="RNA_pol_sigma70_r2"/>
</dbReference>
<evidence type="ECO:0000256" key="4">
    <source>
        <dbReference type="ARBA" id="ARBA00023125"/>
    </source>
</evidence>
<reference evidence="10 11" key="1">
    <citation type="submission" date="2007-02" db="EMBL/GenBank/DDBJ databases">
        <authorList>
            <person name="DeShazer D."/>
            <person name="Woods D.E."/>
            <person name="Nierman W.C."/>
        </authorList>
    </citation>
    <scope>NUCLEOTIDE SEQUENCE [LARGE SCALE GENOMIC DNA]</scope>
    <source>
        <strain evidence="10 11">1106a</strain>
    </source>
</reference>
<gene>
    <name evidence="10" type="primary">rpoE</name>
    <name evidence="10" type="ordered locus">BURPS1106A_2848</name>
</gene>
<feature type="transmembrane region" description="Helical" evidence="7">
    <location>
        <begin position="21"/>
        <end position="39"/>
    </location>
</feature>